<dbReference type="KEGG" id="sdyn:Mal52_16240"/>
<dbReference type="Gene3D" id="3.30.750.24">
    <property type="entry name" value="STAS domain"/>
    <property type="match status" value="1"/>
</dbReference>
<organism evidence="1 2">
    <name type="scientific">Symmachiella dynata</name>
    <dbReference type="NCBI Taxonomy" id="2527995"/>
    <lineage>
        <taxon>Bacteria</taxon>
        <taxon>Pseudomonadati</taxon>
        <taxon>Planctomycetota</taxon>
        <taxon>Planctomycetia</taxon>
        <taxon>Planctomycetales</taxon>
        <taxon>Planctomycetaceae</taxon>
        <taxon>Symmachiella</taxon>
    </lineage>
</organism>
<dbReference type="RefSeq" id="WP_145375246.1">
    <property type="nucleotide sequence ID" value="NZ_CAXBED010000396.1"/>
</dbReference>
<accession>A0A517ZKY6</accession>
<proteinExistence type="predicted"/>
<gene>
    <name evidence="1" type="ORF">Mal52_16240</name>
</gene>
<dbReference type="Proteomes" id="UP000319383">
    <property type="component" value="Chromosome"/>
</dbReference>
<evidence type="ECO:0000313" key="2">
    <source>
        <dbReference type="Proteomes" id="UP000319383"/>
    </source>
</evidence>
<evidence type="ECO:0008006" key="3">
    <source>
        <dbReference type="Google" id="ProtNLM"/>
    </source>
</evidence>
<dbReference type="EMBL" id="CP036276">
    <property type="protein sequence ID" value="QDU43152.1"/>
    <property type="molecule type" value="Genomic_DNA"/>
</dbReference>
<dbReference type="CDD" id="cd07043">
    <property type="entry name" value="STAS_anti-anti-sigma_factors"/>
    <property type="match status" value="1"/>
</dbReference>
<protein>
    <recommendedName>
        <fullName evidence="3">STAS domain-containing protein</fullName>
    </recommendedName>
</protein>
<dbReference type="SUPFAM" id="SSF52091">
    <property type="entry name" value="SpoIIaa-like"/>
    <property type="match status" value="1"/>
</dbReference>
<name>A0A517ZKY6_9PLAN</name>
<dbReference type="AlphaFoldDB" id="A0A517ZKY6"/>
<dbReference type="InterPro" id="IPR036513">
    <property type="entry name" value="STAS_dom_sf"/>
</dbReference>
<reference evidence="1 2" key="1">
    <citation type="submission" date="2019-02" db="EMBL/GenBank/DDBJ databases">
        <title>Deep-cultivation of Planctomycetes and their phenomic and genomic characterization uncovers novel biology.</title>
        <authorList>
            <person name="Wiegand S."/>
            <person name="Jogler M."/>
            <person name="Boedeker C."/>
            <person name="Pinto D."/>
            <person name="Vollmers J."/>
            <person name="Rivas-Marin E."/>
            <person name="Kohn T."/>
            <person name="Peeters S.H."/>
            <person name="Heuer A."/>
            <person name="Rast P."/>
            <person name="Oberbeckmann S."/>
            <person name="Bunk B."/>
            <person name="Jeske O."/>
            <person name="Meyerdierks A."/>
            <person name="Storesund J.E."/>
            <person name="Kallscheuer N."/>
            <person name="Luecker S."/>
            <person name="Lage O.M."/>
            <person name="Pohl T."/>
            <person name="Merkel B.J."/>
            <person name="Hornburger P."/>
            <person name="Mueller R.-W."/>
            <person name="Bruemmer F."/>
            <person name="Labrenz M."/>
            <person name="Spormann A.M."/>
            <person name="Op den Camp H."/>
            <person name="Overmann J."/>
            <person name="Amann R."/>
            <person name="Jetten M.S.M."/>
            <person name="Mascher T."/>
            <person name="Medema M.H."/>
            <person name="Devos D.P."/>
            <person name="Kaster A.-K."/>
            <person name="Ovreas L."/>
            <person name="Rohde M."/>
            <person name="Galperin M.Y."/>
            <person name="Jogler C."/>
        </authorList>
    </citation>
    <scope>NUCLEOTIDE SEQUENCE [LARGE SCALE GENOMIC DNA]</scope>
    <source>
        <strain evidence="1 2">Mal52</strain>
    </source>
</reference>
<dbReference type="OrthoDB" id="260659at2"/>
<evidence type="ECO:0000313" key="1">
    <source>
        <dbReference type="EMBL" id="QDU43152.1"/>
    </source>
</evidence>
<keyword evidence="2" id="KW-1185">Reference proteome</keyword>
<sequence length="169" mass="18438">MADPSTLTVARSDAGYVVFLEGRATMNEGPAFHTFVTQLLDHAEEPALVVCADGCEYMDSTFLGGLISLHKKYSLSERPRFIVAASRESRARLLVSARLDLILKLTDRAPECSGNRSPIPTPPVNSRDFTQHAIECHRLLAEIGGPQAAVFQLVADQLSKELADEDLAE</sequence>